<dbReference type="AlphaFoldDB" id="A0A2G1VZN1"/>
<name>A0A2G1VZN1_9BACT</name>
<sequence length="148" mass="16238">MRPSVGSFVDRGSDVSLLEQKAAAASWLPGRQTKSRPDSILVSRNCPRKVDSGRILRGKVKGESNGSGLTLIDSNLHSHYDECTASSFPVSRLIDVDSILRIRWAPLAGCVPRTNPNGSLFLLLVPPQQCQSFPHHEHPSRASTEWPK</sequence>
<dbReference type="EMBL" id="NIZW01000030">
    <property type="protein sequence ID" value="PHQ32227.1"/>
    <property type="molecule type" value="Genomic_DNA"/>
</dbReference>
<accession>A0A2G1VZN1</accession>
<keyword evidence="2" id="KW-1185">Reference proteome</keyword>
<gene>
    <name evidence="1" type="ORF">CEE69_26750</name>
</gene>
<proteinExistence type="predicted"/>
<protein>
    <submittedName>
        <fullName evidence="1">Uncharacterized protein</fullName>
    </submittedName>
</protein>
<reference evidence="1 2" key="1">
    <citation type="submission" date="2017-06" db="EMBL/GenBank/DDBJ databases">
        <title>Description of Rhodopirellula bahusiensis sp. nov.</title>
        <authorList>
            <person name="Kizina J."/>
            <person name="Harder J."/>
        </authorList>
    </citation>
    <scope>NUCLEOTIDE SEQUENCE [LARGE SCALE GENOMIC DNA]</scope>
    <source>
        <strain evidence="1 2">SWK21</strain>
    </source>
</reference>
<organism evidence="1 2">
    <name type="scientific">Rhodopirellula bahusiensis</name>
    <dbReference type="NCBI Taxonomy" id="2014065"/>
    <lineage>
        <taxon>Bacteria</taxon>
        <taxon>Pseudomonadati</taxon>
        <taxon>Planctomycetota</taxon>
        <taxon>Planctomycetia</taxon>
        <taxon>Pirellulales</taxon>
        <taxon>Pirellulaceae</taxon>
        <taxon>Rhodopirellula</taxon>
    </lineage>
</organism>
<dbReference type="Proteomes" id="UP000225740">
    <property type="component" value="Unassembled WGS sequence"/>
</dbReference>
<comment type="caution">
    <text evidence="1">The sequence shown here is derived from an EMBL/GenBank/DDBJ whole genome shotgun (WGS) entry which is preliminary data.</text>
</comment>
<evidence type="ECO:0000313" key="1">
    <source>
        <dbReference type="EMBL" id="PHQ32227.1"/>
    </source>
</evidence>
<evidence type="ECO:0000313" key="2">
    <source>
        <dbReference type="Proteomes" id="UP000225740"/>
    </source>
</evidence>